<evidence type="ECO:0000313" key="2">
    <source>
        <dbReference type="EMBL" id="PRY32170.1"/>
    </source>
</evidence>
<comment type="caution">
    <text evidence="2">The sequence shown here is derived from an EMBL/GenBank/DDBJ whole genome shotgun (WGS) entry which is preliminary data.</text>
</comment>
<dbReference type="Proteomes" id="UP000239209">
    <property type="component" value="Unassembled WGS sequence"/>
</dbReference>
<dbReference type="EMBL" id="PVZG01000002">
    <property type="protein sequence ID" value="PRY32170.1"/>
    <property type="molecule type" value="Genomic_DNA"/>
</dbReference>
<accession>A0A2T0SFI6</accession>
<name>A0A2T0SFI6_9ACTN</name>
<dbReference type="GO" id="GO:0000287">
    <property type="term" value="F:magnesium ion binding"/>
    <property type="evidence" value="ECO:0007669"/>
    <property type="project" value="UniProtKB-ARBA"/>
</dbReference>
<feature type="region of interest" description="Disordered" evidence="1">
    <location>
        <begin position="107"/>
        <end position="142"/>
    </location>
</feature>
<protein>
    <submittedName>
        <fullName evidence="2">Thiamine pyrophosphate-dependent enzyme</fullName>
    </submittedName>
</protein>
<dbReference type="InterPro" id="IPR029061">
    <property type="entry name" value="THDP-binding"/>
</dbReference>
<feature type="compositionally biased region" description="Basic and acidic residues" evidence="1">
    <location>
        <begin position="111"/>
        <end position="120"/>
    </location>
</feature>
<dbReference type="AlphaFoldDB" id="A0A2T0SFI6"/>
<proteinExistence type="predicted"/>
<dbReference type="PANTHER" id="PTHR42981">
    <property type="entry name" value="PYRUVATE DEHYDROGENASE [UBIQUINONE]"/>
    <property type="match status" value="1"/>
</dbReference>
<dbReference type="SUPFAM" id="SSF52518">
    <property type="entry name" value="Thiamin diphosphate-binding fold (THDP-binding)"/>
    <property type="match status" value="1"/>
</dbReference>
<sequence length="172" mass="18432">MAIVGQQTSTVLGSAYQQEIDLVRLFGDVCAQFVQAAHTSEQVPMLIDKAFRTALATRGPTCVVLPHDVQSAAPPDPAAKEHGVLVTSPGLRPAHVLPHDDDVRAAAGAAHGEDPADVRRSCRRGHRRRPARGGVPAAGARRRGLRRRAYATAAVKAAVRTRPATWKSKNMR</sequence>
<gene>
    <name evidence="2" type="ORF">CLV70_102381</name>
</gene>
<evidence type="ECO:0000256" key="1">
    <source>
        <dbReference type="SAM" id="MobiDB-lite"/>
    </source>
</evidence>
<dbReference type="PANTHER" id="PTHR42981:SF2">
    <property type="entry name" value="PYRUVATE DEHYDROGENASE [UBIQUINONE]"/>
    <property type="match status" value="1"/>
</dbReference>
<evidence type="ECO:0000313" key="3">
    <source>
        <dbReference type="Proteomes" id="UP000239209"/>
    </source>
</evidence>
<organism evidence="2 3">
    <name type="scientific">Pseudosporangium ferrugineum</name>
    <dbReference type="NCBI Taxonomy" id="439699"/>
    <lineage>
        <taxon>Bacteria</taxon>
        <taxon>Bacillati</taxon>
        <taxon>Actinomycetota</taxon>
        <taxon>Actinomycetes</taxon>
        <taxon>Micromonosporales</taxon>
        <taxon>Micromonosporaceae</taxon>
        <taxon>Pseudosporangium</taxon>
    </lineage>
</organism>
<keyword evidence="3" id="KW-1185">Reference proteome</keyword>
<dbReference type="InterPro" id="IPR047211">
    <property type="entry name" value="POXB-like"/>
</dbReference>
<dbReference type="Gene3D" id="3.40.50.970">
    <property type="match status" value="1"/>
</dbReference>
<feature type="compositionally biased region" description="Basic residues" evidence="1">
    <location>
        <begin position="121"/>
        <end position="131"/>
    </location>
</feature>
<reference evidence="2 3" key="1">
    <citation type="submission" date="2018-03" db="EMBL/GenBank/DDBJ databases">
        <title>Genomic Encyclopedia of Archaeal and Bacterial Type Strains, Phase II (KMG-II): from individual species to whole genera.</title>
        <authorList>
            <person name="Goeker M."/>
        </authorList>
    </citation>
    <scope>NUCLEOTIDE SEQUENCE [LARGE SCALE GENOMIC DNA]</scope>
    <source>
        <strain evidence="2 3">DSM 45348</strain>
    </source>
</reference>